<dbReference type="KEGG" id="obg:Verru16b_03041"/>
<feature type="domain" description="TonB-dependent receptor-like beta-barrel" evidence="10">
    <location>
        <begin position="163"/>
        <end position="610"/>
    </location>
</feature>
<dbReference type="AlphaFoldDB" id="A0A1D8AYH8"/>
<dbReference type="Gene3D" id="2.40.170.20">
    <property type="entry name" value="TonB-dependent receptor, beta-barrel domain"/>
    <property type="match status" value="1"/>
</dbReference>
<keyword evidence="4 8" id="KW-0812">Transmembrane</keyword>
<keyword evidence="13" id="KW-1185">Reference proteome</keyword>
<comment type="subcellular location">
    <subcellularLocation>
        <location evidence="1 8">Cell outer membrane</location>
        <topology evidence="1 8">Multi-pass membrane protein</topology>
    </subcellularLocation>
</comment>
<evidence type="ECO:0000256" key="4">
    <source>
        <dbReference type="ARBA" id="ARBA00022692"/>
    </source>
</evidence>
<dbReference type="EMBL" id="CP016094">
    <property type="protein sequence ID" value="AOS45950.1"/>
    <property type="molecule type" value="Genomic_DNA"/>
</dbReference>
<dbReference type="STRING" id="1838286.Verru16b_03041"/>
<evidence type="ECO:0000256" key="2">
    <source>
        <dbReference type="ARBA" id="ARBA00022448"/>
    </source>
</evidence>
<evidence type="ECO:0000256" key="3">
    <source>
        <dbReference type="ARBA" id="ARBA00022452"/>
    </source>
</evidence>
<evidence type="ECO:0000256" key="9">
    <source>
        <dbReference type="RuleBase" id="RU003357"/>
    </source>
</evidence>
<accession>A0A1D8AYH8</accession>
<dbReference type="PATRIC" id="fig|1838286.3.peg.3050"/>
<dbReference type="PANTHER" id="PTHR30069:SF27">
    <property type="entry name" value="BLL4766 PROTEIN"/>
    <property type="match status" value="1"/>
</dbReference>
<protein>
    <submittedName>
        <fullName evidence="12">Colicin I receptor</fullName>
    </submittedName>
</protein>
<evidence type="ECO:0000256" key="6">
    <source>
        <dbReference type="ARBA" id="ARBA00023136"/>
    </source>
</evidence>
<keyword evidence="6 8" id="KW-0472">Membrane</keyword>
<dbReference type="InterPro" id="IPR000531">
    <property type="entry name" value="Beta-barrel_TonB"/>
</dbReference>
<keyword evidence="3 8" id="KW-1134">Transmembrane beta strand</keyword>
<comment type="similarity">
    <text evidence="8 9">Belongs to the TonB-dependent receptor family.</text>
</comment>
<dbReference type="InterPro" id="IPR039426">
    <property type="entry name" value="TonB-dep_rcpt-like"/>
</dbReference>
<evidence type="ECO:0000256" key="8">
    <source>
        <dbReference type="PROSITE-ProRule" id="PRU01360"/>
    </source>
</evidence>
<name>A0A1D8AYH8_9BACT</name>
<dbReference type="Gene3D" id="2.170.130.10">
    <property type="entry name" value="TonB-dependent receptor, plug domain"/>
    <property type="match status" value="1"/>
</dbReference>
<dbReference type="GO" id="GO:0015344">
    <property type="term" value="F:siderophore uptake transmembrane transporter activity"/>
    <property type="evidence" value="ECO:0007669"/>
    <property type="project" value="TreeGrafter"/>
</dbReference>
<dbReference type="InterPro" id="IPR037066">
    <property type="entry name" value="Plug_dom_sf"/>
</dbReference>
<dbReference type="Proteomes" id="UP000095228">
    <property type="component" value="Chromosome"/>
</dbReference>
<dbReference type="PANTHER" id="PTHR30069">
    <property type="entry name" value="TONB-DEPENDENT OUTER MEMBRANE RECEPTOR"/>
    <property type="match status" value="1"/>
</dbReference>
<dbReference type="GO" id="GO:0009279">
    <property type="term" value="C:cell outer membrane"/>
    <property type="evidence" value="ECO:0007669"/>
    <property type="project" value="UniProtKB-SubCell"/>
</dbReference>
<dbReference type="Pfam" id="PF07715">
    <property type="entry name" value="Plug"/>
    <property type="match status" value="1"/>
</dbReference>
<evidence type="ECO:0000313" key="13">
    <source>
        <dbReference type="Proteomes" id="UP000095228"/>
    </source>
</evidence>
<feature type="domain" description="TonB-dependent receptor plug" evidence="11">
    <location>
        <begin position="24"/>
        <end position="133"/>
    </location>
</feature>
<sequence length="641" mass="70521">MAELSFEQLMDITIITASKSEQTLANTAAAVTVLSNGEIIRSGAVRIPEALRWVPGVNVAQINSDNWAVTTRGFNDRLSNKQLVMIDGRSIYTPLTAGVFWDKVGLLLEDLDRIEVVRGPGGSLWGANAVNGVINILSKSARDTLGGLVYAGTGPEYSAGGLRQGFATGPRSWARIYAKHEIAEDSRIRNGGDADDHWDHFQTGFRYDAEGPTGHTFTVQGDYYAHDSIAGEPLVTPAGLLPSRFSAQAEGYNTLARWIREFDGDRIQIQAYFDHTSAETSQVLERRRTLDVDFQHDLAATGRHKLSWGLNARWSQDHTTASAAGGYVPASYLHRLAGLFAQDEITLDPGRWRMTIGTKVERSSYTDYEVQPSVRLLWTPTKVTTVWAAVSRAVRTPSRSDRAISLDVFYVPPGPNPANPAALPLLLRAEGDPDVKSEYLIGYETGARVQVNPHLSLDASLFYNDYRDVILGAFEPAATRIVADRLPLHLVTPIRLLNSTEARSYGGELQALWHPTNSVQLSAVYSHLHITARALMAGVFSINTLSRVSPVHQGGLRLSVDLPHNLKLDANSRYVSDLPASGIPSYTELDLRLAWAVRPGLELSVTGKNLLDGQHGEFGPRVNEPYFEIERSVYFKAAWSY</sequence>
<dbReference type="Pfam" id="PF00593">
    <property type="entry name" value="TonB_dep_Rec_b-barrel"/>
    <property type="match status" value="1"/>
</dbReference>
<gene>
    <name evidence="12" type="primary">cirA_7</name>
    <name evidence="12" type="ORF">Verru16b_03041</name>
</gene>
<keyword evidence="12" id="KW-0675">Receptor</keyword>
<proteinExistence type="inferred from homology"/>
<keyword evidence="7 8" id="KW-0998">Cell outer membrane</keyword>
<evidence type="ECO:0000256" key="1">
    <source>
        <dbReference type="ARBA" id="ARBA00004571"/>
    </source>
</evidence>
<dbReference type="InterPro" id="IPR012910">
    <property type="entry name" value="Plug_dom"/>
</dbReference>
<keyword evidence="2 8" id="KW-0813">Transport</keyword>
<reference evidence="12 13" key="1">
    <citation type="submission" date="2016-06" db="EMBL/GenBank/DDBJ databases">
        <title>Three novel species with peptidoglycan cell walls form the new genus Lacunisphaera gen. nov. in the family Opitutaceae of the verrucomicrobial subdivision 4.</title>
        <authorList>
            <person name="Rast P."/>
            <person name="Gloeckner I."/>
            <person name="Jogler M."/>
            <person name="Boedeker C."/>
            <person name="Jeske O."/>
            <person name="Wiegand S."/>
            <person name="Reinhardt R."/>
            <person name="Schumann P."/>
            <person name="Rohde M."/>
            <person name="Spring S."/>
            <person name="Gloeckner F.O."/>
            <person name="Jogler C."/>
        </authorList>
    </citation>
    <scope>NUCLEOTIDE SEQUENCE [LARGE SCALE GENOMIC DNA]</scope>
    <source>
        <strain evidence="12 13">IG16b</strain>
    </source>
</reference>
<dbReference type="RefSeq" id="WP_069963043.1">
    <property type="nucleotide sequence ID" value="NZ_CP016094.1"/>
</dbReference>
<dbReference type="InterPro" id="IPR036942">
    <property type="entry name" value="Beta-barrel_TonB_sf"/>
</dbReference>
<dbReference type="PROSITE" id="PS52016">
    <property type="entry name" value="TONB_DEPENDENT_REC_3"/>
    <property type="match status" value="1"/>
</dbReference>
<evidence type="ECO:0000256" key="5">
    <source>
        <dbReference type="ARBA" id="ARBA00023077"/>
    </source>
</evidence>
<dbReference type="GO" id="GO:0044718">
    <property type="term" value="P:siderophore transmembrane transport"/>
    <property type="evidence" value="ECO:0007669"/>
    <property type="project" value="TreeGrafter"/>
</dbReference>
<keyword evidence="5 9" id="KW-0798">TonB box</keyword>
<evidence type="ECO:0000313" key="12">
    <source>
        <dbReference type="EMBL" id="AOS45950.1"/>
    </source>
</evidence>
<evidence type="ECO:0000256" key="7">
    <source>
        <dbReference type="ARBA" id="ARBA00023237"/>
    </source>
</evidence>
<evidence type="ECO:0000259" key="10">
    <source>
        <dbReference type="Pfam" id="PF00593"/>
    </source>
</evidence>
<dbReference type="SUPFAM" id="SSF56935">
    <property type="entry name" value="Porins"/>
    <property type="match status" value="1"/>
</dbReference>
<organism evidence="12 13">
    <name type="scientific">Lacunisphaera limnophila</name>
    <dbReference type="NCBI Taxonomy" id="1838286"/>
    <lineage>
        <taxon>Bacteria</taxon>
        <taxon>Pseudomonadati</taxon>
        <taxon>Verrucomicrobiota</taxon>
        <taxon>Opitutia</taxon>
        <taxon>Opitutales</taxon>
        <taxon>Opitutaceae</taxon>
        <taxon>Lacunisphaera</taxon>
    </lineage>
</organism>
<evidence type="ECO:0000259" key="11">
    <source>
        <dbReference type="Pfam" id="PF07715"/>
    </source>
</evidence>